<keyword evidence="7" id="KW-0963">Cytoplasm</keyword>
<feature type="region of interest" description="Disordered" evidence="14">
    <location>
        <begin position="371"/>
        <end position="412"/>
    </location>
</feature>
<feature type="non-terminal residue" evidence="16">
    <location>
        <position position="1"/>
    </location>
</feature>
<evidence type="ECO:0000313" key="17">
    <source>
        <dbReference type="Proteomes" id="UP000549157"/>
    </source>
</evidence>
<dbReference type="GO" id="GO:0030659">
    <property type="term" value="C:cytoplasmic vesicle membrane"/>
    <property type="evidence" value="ECO:0007669"/>
    <property type="project" value="UniProtKB-SubCell"/>
</dbReference>
<keyword evidence="10" id="KW-0472">Membrane</keyword>
<evidence type="ECO:0000256" key="14">
    <source>
        <dbReference type="SAM" id="MobiDB-lite"/>
    </source>
</evidence>
<dbReference type="GO" id="GO:0005856">
    <property type="term" value="C:cytoskeleton"/>
    <property type="evidence" value="ECO:0007669"/>
    <property type="project" value="UniProtKB-SubCell"/>
</dbReference>
<name>A0A7L2KCN3_9PASS</name>
<dbReference type="InterPro" id="IPR011019">
    <property type="entry name" value="KIND_dom"/>
</dbReference>
<dbReference type="SMART" id="SM00750">
    <property type="entry name" value="KIND"/>
    <property type="match status" value="1"/>
</dbReference>
<dbReference type="Pfam" id="PF16474">
    <property type="entry name" value="KIND"/>
    <property type="match status" value="1"/>
</dbReference>
<dbReference type="GO" id="GO:0040038">
    <property type="term" value="P:polar body extrusion after meiotic divisions"/>
    <property type="evidence" value="ECO:0007669"/>
    <property type="project" value="TreeGrafter"/>
</dbReference>
<comment type="caution">
    <text evidence="16">The sequence shown here is derived from an EMBL/GenBank/DDBJ whole genome shotgun (WGS) entry which is preliminary data.</text>
</comment>
<evidence type="ECO:0000259" key="15">
    <source>
        <dbReference type="PROSITE" id="PS51377"/>
    </source>
</evidence>
<dbReference type="Proteomes" id="UP000549157">
    <property type="component" value="Unassembled WGS sequence"/>
</dbReference>
<keyword evidence="13" id="KW-0968">Cytoplasmic vesicle</keyword>
<evidence type="ECO:0000256" key="10">
    <source>
        <dbReference type="ARBA" id="ARBA00023136"/>
    </source>
</evidence>
<evidence type="ECO:0000256" key="4">
    <source>
        <dbReference type="ARBA" id="ARBA00010956"/>
    </source>
</evidence>
<reference evidence="16 17" key="1">
    <citation type="submission" date="2019-09" db="EMBL/GenBank/DDBJ databases">
        <title>Bird 10,000 Genomes (B10K) Project - Family phase.</title>
        <authorList>
            <person name="Zhang G."/>
        </authorList>
    </citation>
    <scope>NUCLEOTIDE SEQUENCE [LARGE SCALE GENOMIC DNA]</scope>
    <source>
        <strain evidence="16">B10K-DU-001-36</strain>
        <tissue evidence="16">Muscle</tissue>
    </source>
</reference>
<evidence type="ECO:0000313" key="16">
    <source>
        <dbReference type="EMBL" id="NXR31501.1"/>
    </source>
</evidence>
<dbReference type="AlphaFoldDB" id="A0A7L2KCN3"/>
<dbReference type="GO" id="GO:0045010">
    <property type="term" value="P:actin nucleation"/>
    <property type="evidence" value="ECO:0007669"/>
    <property type="project" value="InterPro"/>
</dbReference>
<dbReference type="GO" id="GO:0015031">
    <property type="term" value="P:protein transport"/>
    <property type="evidence" value="ECO:0007669"/>
    <property type="project" value="UniProtKB-KW"/>
</dbReference>
<feature type="non-terminal residue" evidence="16">
    <location>
        <position position="661"/>
    </location>
</feature>
<dbReference type="GO" id="GO:0036089">
    <property type="term" value="P:cleavage furrow formation"/>
    <property type="evidence" value="ECO:0007669"/>
    <property type="project" value="TreeGrafter"/>
</dbReference>
<keyword evidence="17" id="KW-1185">Reference proteome</keyword>
<accession>A0A7L2KCN3</accession>
<dbReference type="CDD" id="cd22081">
    <property type="entry name" value="WH2_Spire2_r4"/>
    <property type="match status" value="1"/>
</dbReference>
<evidence type="ECO:0000256" key="6">
    <source>
        <dbReference type="ARBA" id="ARBA00022475"/>
    </source>
</evidence>
<organism evidence="16 17">
    <name type="scientific">Zosterops hypoxanthus</name>
    <dbReference type="NCBI Taxonomy" id="2485327"/>
    <lineage>
        <taxon>Eukaryota</taxon>
        <taxon>Metazoa</taxon>
        <taxon>Chordata</taxon>
        <taxon>Craniata</taxon>
        <taxon>Vertebrata</taxon>
        <taxon>Euteleostomi</taxon>
        <taxon>Archelosauria</taxon>
        <taxon>Archosauria</taxon>
        <taxon>Dinosauria</taxon>
        <taxon>Saurischia</taxon>
        <taxon>Theropoda</taxon>
        <taxon>Coelurosauria</taxon>
        <taxon>Aves</taxon>
        <taxon>Neognathae</taxon>
        <taxon>Neoaves</taxon>
        <taxon>Telluraves</taxon>
        <taxon>Australaves</taxon>
        <taxon>Passeriformes</taxon>
        <taxon>Sylvioidea</taxon>
        <taxon>Zosteropidae</taxon>
        <taxon>Zosterops</taxon>
    </lineage>
</organism>
<keyword evidence="12" id="KW-0206">Cytoskeleton</keyword>
<dbReference type="PANTHER" id="PTHR21345">
    <property type="entry name" value="SPIRE"/>
    <property type="match status" value="1"/>
</dbReference>
<evidence type="ECO:0000256" key="2">
    <source>
        <dbReference type="ARBA" id="ARBA00004245"/>
    </source>
</evidence>
<dbReference type="GO" id="GO:0005938">
    <property type="term" value="C:cell cortex"/>
    <property type="evidence" value="ECO:0007669"/>
    <property type="project" value="TreeGrafter"/>
</dbReference>
<dbReference type="OrthoDB" id="10043757at2759"/>
<feature type="domain" description="KIND" evidence="15">
    <location>
        <begin position="1"/>
        <end position="117"/>
    </location>
</feature>
<evidence type="ECO:0000256" key="1">
    <source>
        <dbReference type="ARBA" id="ARBA00004180"/>
    </source>
</evidence>
<dbReference type="Gene3D" id="1.10.510.10">
    <property type="entry name" value="Transferase(Phosphotransferase) domain 1"/>
    <property type="match status" value="1"/>
</dbReference>
<comment type="subcellular location">
    <subcellularLocation>
        <location evidence="3">Cell membrane</location>
        <topology evidence="3">Peripheral membrane protein</topology>
        <orientation evidence="3">Cytoplasmic side</orientation>
    </subcellularLocation>
    <subcellularLocation>
        <location evidence="2">Cytoplasm</location>
        <location evidence="2">Cytoskeleton</location>
    </subcellularLocation>
    <subcellularLocation>
        <location evidence="1">Cytoplasmic vesicle membrane</location>
        <topology evidence="1">Peripheral membrane protein</topology>
        <orientation evidence="1">Cytoplasmic side</orientation>
    </subcellularLocation>
</comment>
<evidence type="ECO:0000256" key="11">
    <source>
        <dbReference type="ARBA" id="ARBA00023203"/>
    </source>
</evidence>
<keyword evidence="8" id="KW-0677">Repeat</keyword>
<evidence type="ECO:0000256" key="8">
    <source>
        <dbReference type="ARBA" id="ARBA00022737"/>
    </source>
</evidence>
<evidence type="ECO:0000256" key="5">
    <source>
        <dbReference type="ARBA" id="ARBA00022448"/>
    </source>
</evidence>
<dbReference type="GO" id="GO:0005886">
    <property type="term" value="C:plasma membrane"/>
    <property type="evidence" value="ECO:0007669"/>
    <property type="project" value="UniProtKB-SubCell"/>
</dbReference>
<dbReference type="GO" id="GO:0003779">
    <property type="term" value="F:actin binding"/>
    <property type="evidence" value="ECO:0007669"/>
    <property type="project" value="UniProtKB-KW"/>
</dbReference>
<keyword evidence="9" id="KW-0653">Protein transport</keyword>
<dbReference type="InterPro" id="IPR011011">
    <property type="entry name" value="Znf_FYVE_PHD"/>
</dbReference>
<dbReference type="PROSITE" id="PS51377">
    <property type="entry name" value="KIND"/>
    <property type="match status" value="1"/>
</dbReference>
<evidence type="ECO:0000256" key="7">
    <source>
        <dbReference type="ARBA" id="ARBA00022490"/>
    </source>
</evidence>
<evidence type="ECO:0000256" key="9">
    <source>
        <dbReference type="ARBA" id="ARBA00022927"/>
    </source>
</evidence>
<sequence>LSQPVLSPQMVQSLGFAVYRALDWGLDENEERELSPRLEQLIDLMTNSDSEDSGCATADEGYGGQEEEEEGGEGPPRSVRTFGQAMRFCAARLADPAGAPGHYQAVCRALFAETVELMAFLAKIRDAKELLQKLKEDEEEEERPAAELGNLRNTDWARLWVQLMRELRHGVKLKKVQEKQFNPLPTEYQLTPFEMLMQDIRARNYKLRKVMVDGDIPPRVKKDAHELILDFIRSRPPLKQAKRRLRPLPQKQRTLHEKILEEIRQERKLRPVEQKACLSAGYSSLPCIPHACAGHLSSSSCLELSRCPASAVPVRPRPRVLLKAPTLAEMEEMNLSEARENLQGWGHTGGAGVPLKRDRSFSEQDLAQLQSQLGGDQAVPQDPEPLQPELRPRSGAARDPCPQGVCATPFRGGGTGERVLGTASLSLSAGSVPASCHRLPDGPALPRAALGAVEERPEDGSSAAPSSSSKHLWLEFSHPVESLALTVEEMINVRRVLVKAEMEKFLQSKELYSSLRKGKVCCCCRAKFPLFSWPASCFFCKRSVCSSCSLKMKMPSKKLAHIPVYALGFESLPGSLLSKAPPLRRREPFHSLSGPCWRRVEEEFPHIYAQGSVLRDVCSDCAGFVTDVVSSSRRSVAVLNSSAAARRHAKARSLYSDAWLK</sequence>
<comment type="similarity">
    <text evidence="4">Belongs to the spire family.</text>
</comment>
<dbReference type="CDD" id="cd22079">
    <property type="entry name" value="WH2_Spire2_r2"/>
    <property type="match status" value="1"/>
</dbReference>
<dbReference type="GO" id="GO:0051639">
    <property type="term" value="P:actin filament network formation"/>
    <property type="evidence" value="ECO:0007669"/>
    <property type="project" value="TreeGrafter"/>
</dbReference>
<gene>
    <name evidence="16" type="primary">Spire2</name>
    <name evidence="16" type="ORF">ZOSHYP_R10630</name>
</gene>
<feature type="region of interest" description="Disordered" evidence="14">
    <location>
        <begin position="46"/>
        <end position="79"/>
    </location>
</feature>
<proteinExistence type="inferred from homology"/>
<dbReference type="SUPFAM" id="SSF57903">
    <property type="entry name" value="FYVE/PHD zinc finger"/>
    <property type="match status" value="1"/>
</dbReference>
<dbReference type="EMBL" id="VWYL01004139">
    <property type="protein sequence ID" value="NXR31501.1"/>
    <property type="molecule type" value="Genomic_DNA"/>
</dbReference>
<keyword evidence="5" id="KW-0813">Transport</keyword>
<evidence type="ECO:0000256" key="12">
    <source>
        <dbReference type="ARBA" id="ARBA00023212"/>
    </source>
</evidence>
<dbReference type="CDD" id="cd22065">
    <property type="entry name" value="WH2_Spire_1-2_r1"/>
    <property type="match status" value="1"/>
</dbReference>
<protein>
    <submittedName>
        <fullName evidence="16">SPIR2 protein</fullName>
    </submittedName>
</protein>
<keyword evidence="11" id="KW-0009">Actin-binding</keyword>
<dbReference type="GO" id="GO:0048193">
    <property type="term" value="P:Golgi vesicle transport"/>
    <property type="evidence" value="ECO:0007669"/>
    <property type="project" value="TreeGrafter"/>
</dbReference>
<dbReference type="GO" id="GO:0008017">
    <property type="term" value="F:microtubule binding"/>
    <property type="evidence" value="ECO:0007669"/>
    <property type="project" value="TreeGrafter"/>
</dbReference>
<keyword evidence="6" id="KW-1003">Cell membrane</keyword>
<dbReference type="PANTHER" id="PTHR21345:SF5">
    <property type="entry name" value="PROTEIN SPIRE HOMOLOG 2"/>
    <property type="match status" value="1"/>
</dbReference>
<evidence type="ECO:0000256" key="13">
    <source>
        <dbReference type="ARBA" id="ARBA00023329"/>
    </source>
</evidence>
<evidence type="ECO:0000256" key="3">
    <source>
        <dbReference type="ARBA" id="ARBA00004413"/>
    </source>
</evidence>
<dbReference type="GO" id="GO:0030041">
    <property type="term" value="P:actin filament polymerization"/>
    <property type="evidence" value="ECO:0007669"/>
    <property type="project" value="TreeGrafter"/>
</dbReference>
<dbReference type="GO" id="GO:0051295">
    <property type="term" value="P:establishment of meiotic spindle localization"/>
    <property type="evidence" value="ECO:0007669"/>
    <property type="project" value="TreeGrafter"/>
</dbReference>
<dbReference type="InterPro" id="IPR029901">
    <property type="entry name" value="Spire"/>
</dbReference>